<dbReference type="GO" id="GO:0004984">
    <property type="term" value="F:olfactory receptor activity"/>
    <property type="evidence" value="ECO:0007669"/>
    <property type="project" value="InterPro"/>
</dbReference>
<keyword evidence="3 15" id="KW-1003">Cell membrane</keyword>
<keyword evidence="7 15" id="KW-1133">Transmembrane helix</keyword>
<evidence type="ECO:0000256" key="13">
    <source>
        <dbReference type="ARBA" id="ARBA00023224"/>
    </source>
</evidence>
<dbReference type="InterPro" id="IPR000276">
    <property type="entry name" value="GPCR_Rhodpsn"/>
</dbReference>
<keyword evidence="11 14" id="KW-0675">Receptor</keyword>
<evidence type="ECO:0000313" key="17">
    <source>
        <dbReference type="Proteomes" id="UP000515165"/>
    </source>
</evidence>
<dbReference type="SUPFAM" id="SSF81321">
    <property type="entry name" value="Family A G protein-coupled receptor-like"/>
    <property type="match status" value="1"/>
</dbReference>
<evidence type="ECO:0000256" key="14">
    <source>
        <dbReference type="RuleBase" id="RU000688"/>
    </source>
</evidence>
<sequence>MGVTGAMNMSGVSTVTEFILLSFPCSREVRVVLVMLLFVSYILTVMRNGAIVCAVKLDRRLHTPIYILLANFSLLEICYINTTVPNMLNNFLSETKAISFTACFFQFFYFFSMGITETLLLPLMAFDRYLAICQPLHYPIIMNNHLCMNLVALCWVTAFLCYPIPIYFITQLPFCGPNTIDHFVCDPGPLLALSCIPAPGIELSCSILNSLIIFITFFFILGSYTVVLRAVLCVPSAAGRRKAFSTCGSHLAVVSLFYGSIMVMYISPTSGNPGGTQKIVTLFYSSVTPLINPLIYSLWNKDVKAVLRKIRMCTEIRANENSRVGQDHKIFPHFFPLKWSLFICI</sequence>
<comment type="function">
    <text evidence="1">Putative odorant or sperm cell receptor.</text>
</comment>
<name>A0A6J2B7C7_ZALCA</name>
<evidence type="ECO:0000256" key="3">
    <source>
        <dbReference type="ARBA" id="ARBA00022475"/>
    </source>
</evidence>
<keyword evidence="9 15" id="KW-0472">Membrane</keyword>
<keyword evidence="13 14" id="KW-0807">Transducer</keyword>
<keyword evidence="8 14" id="KW-0297">G-protein coupled receptor</keyword>
<keyword evidence="17" id="KW-1185">Reference proteome</keyword>
<feature type="transmembrane region" description="Helical" evidence="15">
    <location>
        <begin position="31"/>
        <end position="53"/>
    </location>
</feature>
<evidence type="ECO:0000256" key="12">
    <source>
        <dbReference type="ARBA" id="ARBA00023180"/>
    </source>
</evidence>
<evidence type="ECO:0000256" key="15">
    <source>
        <dbReference type="RuleBase" id="RU363047"/>
    </source>
</evidence>
<evidence type="ECO:0000256" key="7">
    <source>
        <dbReference type="ARBA" id="ARBA00022989"/>
    </source>
</evidence>
<dbReference type="PANTHER" id="PTHR24242">
    <property type="entry name" value="G-PROTEIN COUPLED RECEPTOR"/>
    <property type="match status" value="1"/>
</dbReference>
<keyword evidence="12" id="KW-0325">Glycoprotein</keyword>
<evidence type="ECO:0000313" key="18">
    <source>
        <dbReference type="RefSeq" id="XP_027426142.1"/>
    </source>
</evidence>
<dbReference type="PRINTS" id="PR00245">
    <property type="entry name" value="OLFACTORYR"/>
</dbReference>
<evidence type="ECO:0000256" key="1">
    <source>
        <dbReference type="ARBA" id="ARBA00003929"/>
    </source>
</evidence>
<dbReference type="PRINTS" id="PR00237">
    <property type="entry name" value="GPCRRHODOPSN"/>
</dbReference>
<dbReference type="PROSITE" id="PS00237">
    <property type="entry name" value="G_PROTEIN_RECEP_F1_1"/>
    <property type="match status" value="1"/>
</dbReference>
<feature type="transmembrane region" description="Helical" evidence="15">
    <location>
        <begin position="146"/>
        <end position="169"/>
    </location>
</feature>
<evidence type="ECO:0000256" key="4">
    <source>
        <dbReference type="ARBA" id="ARBA00022606"/>
    </source>
</evidence>
<organism evidence="17 18">
    <name type="scientific">Zalophus californianus</name>
    <name type="common">California sealion</name>
    <dbReference type="NCBI Taxonomy" id="9704"/>
    <lineage>
        <taxon>Eukaryota</taxon>
        <taxon>Metazoa</taxon>
        <taxon>Chordata</taxon>
        <taxon>Craniata</taxon>
        <taxon>Vertebrata</taxon>
        <taxon>Euteleostomi</taxon>
        <taxon>Mammalia</taxon>
        <taxon>Eutheria</taxon>
        <taxon>Laurasiatheria</taxon>
        <taxon>Carnivora</taxon>
        <taxon>Caniformia</taxon>
        <taxon>Pinnipedia</taxon>
        <taxon>Otariidae</taxon>
        <taxon>Zalophus</taxon>
    </lineage>
</organism>
<evidence type="ECO:0000256" key="6">
    <source>
        <dbReference type="ARBA" id="ARBA00022725"/>
    </source>
</evidence>
<evidence type="ECO:0000256" key="9">
    <source>
        <dbReference type="ARBA" id="ARBA00023136"/>
    </source>
</evidence>
<reference evidence="18" key="1">
    <citation type="submission" date="2025-08" db="UniProtKB">
        <authorList>
            <consortium name="RefSeq"/>
        </authorList>
    </citation>
    <scope>IDENTIFICATION</scope>
    <source>
        <tissue evidence="18">Blood</tissue>
    </source>
</reference>
<dbReference type="InterPro" id="IPR050939">
    <property type="entry name" value="Olfactory_GPCR1"/>
</dbReference>
<evidence type="ECO:0000256" key="5">
    <source>
        <dbReference type="ARBA" id="ARBA00022692"/>
    </source>
</evidence>
<feature type="transmembrane region" description="Helical" evidence="15">
    <location>
        <begin position="65"/>
        <end position="84"/>
    </location>
</feature>
<keyword evidence="4 15" id="KW-0716">Sensory transduction</keyword>
<dbReference type="PROSITE" id="PS50262">
    <property type="entry name" value="G_PROTEIN_RECEP_F1_2"/>
    <property type="match status" value="1"/>
</dbReference>
<accession>A0A6J2B7C7</accession>
<evidence type="ECO:0000256" key="8">
    <source>
        <dbReference type="ARBA" id="ARBA00023040"/>
    </source>
</evidence>
<proteinExistence type="inferred from homology"/>
<keyword evidence="5 14" id="KW-0812">Transmembrane</keyword>
<dbReference type="OrthoDB" id="9902777at2759"/>
<dbReference type="Gene3D" id="1.20.1070.10">
    <property type="entry name" value="Rhodopsin 7-helix transmembrane proteins"/>
    <property type="match status" value="1"/>
</dbReference>
<dbReference type="GO" id="GO:0005886">
    <property type="term" value="C:plasma membrane"/>
    <property type="evidence" value="ECO:0007669"/>
    <property type="project" value="UniProtKB-SubCell"/>
</dbReference>
<gene>
    <name evidence="18" type="primary">LOC113909240</name>
</gene>
<dbReference type="FunFam" id="1.20.1070.10:FF:000001">
    <property type="entry name" value="Olfactory receptor"/>
    <property type="match status" value="1"/>
</dbReference>
<comment type="subcellular location">
    <subcellularLocation>
        <location evidence="2 15">Cell membrane</location>
        <topology evidence="2 15">Multi-pass membrane protein</topology>
    </subcellularLocation>
</comment>
<dbReference type="RefSeq" id="XP_027426142.1">
    <property type="nucleotide sequence ID" value="XM_027570341.1"/>
</dbReference>
<feature type="transmembrane region" description="Helical" evidence="15">
    <location>
        <begin position="279"/>
        <end position="299"/>
    </location>
</feature>
<dbReference type="KEGG" id="zca:113909240"/>
<dbReference type="InterPro" id="IPR000725">
    <property type="entry name" value="Olfact_rcpt"/>
</dbReference>
<dbReference type="Pfam" id="PF13853">
    <property type="entry name" value="7tm_4"/>
    <property type="match status" value="1"/>
</dbReference>
<evidence type="ECO:0000256" key="2">
    <source>
        <dbReference type="ARBA" id="ARBA00004651"/>
    </source>
</evidence>
<comment type="similarity">
    <text evidence="14">Belongs to the G-protein coupled receptor 1 family.</text>
</comment>
<keyword evidence="6 15" id="KW-0552">Olfaction</keyword>
<dbReference type="Proteomes" id="UP000515165">
    <property type="component" value="Chromosome 6"/>
</dbReference>
<feature type="transmembrane region" description="Helical" evidence="15">
    <location>
        <begin position="207"/>
        <end position="231"/>
    </location>
</feature>
<dbReference type="AlphaFoldDB" id="A0A6J2B7C7"/>
<dbReference type="GeneID" id="113909240"/>
<feature type="domain" description="G-protein coupled receptors family 1 profile" evidence="16">
    <location>
        <begin position="47"/>
        <end position="296"/>
    </location>
</feature>
<feature type="transmembrane region" description="Helical" evidence="15">
    <location>
        <begin position="104"/>
        <end position="126"/>
    </location>
</feature>
<dbReference type="InterPro" id="IPR017452">
    <property type="entry name" value="GPCR_Rhodpsn_7TM"/>
</dbReference>
<protein>
    <recommendedName>
        <fullName evidence="15">Olfactory receptor</fullName>
    </recommendedName>
</protein>
<feature type="transmembrane region" description="Helical" evidence="15">
    <location>
        <begin position="243"/>
        <end position="267"/>
    </location>
</feature>
<evidence type="ECO:0000256" key="10">
    <source>
        <dbReference type="ARBA" id="ARBA00023157"/>
    </source>
</evidence>
<evidence type="ECO:0000256" key="11">
    <source>
        <dbReference type="ARBA" id="ARBA00023170"/>
    </source>
</evidence>
<dbReference type="GO" id="GO:0004930">
    <property type="term" value="F:G protein-coupled receptor activity"/>
    <property type="evidence" value="ECO:0007669"/>
    <property type="project" value="UniProtKB-KW"/>
</dbReference>
<evidence type="ECO:0000259" key="16">
    <source>
        <dbReference type="PROSITE" id="PS50262"/>
    </source>
</evidence>
<keyword evidence="10" id="KW-1015">Disulfide bond</keyword>
<dbReference type="PANTHER" id="PTHR24242:SF388">
    <property type="entry name" value="OLFACTORY RECEPTOR"/>
    <property type="match status" value="1"/>
</dbReference>